<sequence length="246" mass="28238">MKDKILLCVICIVVGFAFAWWISAEVVSDIEAKTELVHLVSLCYEPNHPEGFRSDWWDIERPPNMDLIDNIQQDFIITLWEHIVVGNKRAIENSKKIKELIHEHSWKRGVSQDKYKVWSGENPAQSPTYFSECRTCGEITTDPDTYYTAQAKDTELVHLVSLCYDPNEPFLTTELVHEQEVEIIEPRHSVDFDGTWANFKCNNKIYLTIAGDGNMSGDCPICGMWVQSSGVDPDRVIKEIEVEIIE</sequence>
<name>A0A0F9RI72_9ZZZZ</name>
<comment type="caution">
    <text evidence="1">The sequence shown here is derived from an EMBL/GenBank/DDBJ whole genome shotgun (WGS) entry which is preliminary data.</text>
</comment>
<evidence type="ECO:0000313" key="1">
    <source>
        <dbReference type="EMBL" id="KKN16973.1"/>
    </source>
</evidence>
<organism evidence="1">
    <name type="scientific">marine sediment metagenome</name>
    <dbReference type="NCBI Taxonomy" id="412755"/>
    <lineage>
        <taxon>unclassified sequences</taxon>
        <taxon>metagenomes</taxon>
        <taxon>ecological metagenomes</taxon>
    </lineage>
</organism>
<reference evidence="1" key="1">
    <citation type="journal article" date="2015" name="Nature">
        <title>Complex archaea that bridge the gap between prokaryotes and eukaryotes.</title>
        <authorList>
            <person name="Spang A."/>
            <person name="Saw J.H."/>
            <person name="Jorgensen S.L."/>
            <person name="Zaremba-Niedzwiedzka K."/>
            <person name="Martijn J."/>
            <person name="Lind A.E."/>
            <person name="van Eijk R."/>
            <person name="Schleper C."/>
            <person name="Guy L."/>
            <person name="Ettema T.J."/>
        </authorList>
    </citation>
    <scope>NUCLEOTIDE SEQUENCE</scope>
</reference>
<proteinExistence type="predicted"/>
<accession>A0A0F9RI72</accession>
<gene>
    <name evidence="1" type="ORF">LCGC14_0970530</name>
</gene>
<dbReference type="EMBL" id="LAZR01003567">
    <property type="protein sequence ID" value="KKN16973.1"/>
    <property type="molecule type" value="Genomic_DNA"/>
</dbReference>
<protein>
    <submittedName>
        <fullName evidence="1">Uncharacterized protein</fullName>
    </submittedName>
</protein>
<dbReference type="AlphaFoldDB" id="A0A0F9RI72"/>